<comment type="pathway">
    <text evidence="1">Lipid metabolism.</text>
</comment>
<accession>A0A8J2T115</accession>
<dbReference type="InterPro" id="IPR004821">
    <property type="entry name" value="Cyt_trans-like"/>
</dbReference>
<evidence type="ECO:0000256" key="4">
    <source>
        <dbReference type="ARBA" id="ARBA00022679"/>
    </source>
</evidence>
<keyword evidence="6" id="KW-0443">Lipid metabolism</keyword>
<dbReference type="SUPFAM" id="SSF52374">
    <property type="entry name" value="Nucleotidylyl transferase"/>
    <property type="match status" value="2"/>
</dbReference>
<proteinExistence type="inferred from homology"/>
<evidence type="ECO:0000256" key="5">
    <source>
        <dbReference type="ARBA" id="ARBA00022695"/>
    </source>
</evidence>
<feature type="domain" description="Cytidyltransferase-like" evidence="12">
    <location>
        <begin position="11"/>
        <end position="144"/>
    </location>
</feature>
<dbReference type="InterPro" id="IPR044608">
    <property type="entry name" value="Ect1/PCYT2"/>
</dbReference>
<dbReference type="InterPro" id="IPR041723">
    <property type="entry name" value="CCT"/>
</dbReference>
<dbReference type="OrthoDB" id="40021at2759"/>
<dbReference type="PANTHER" id="PTHR45780:SF2">
    <property type="entry name" value="ETHANOLAMINE-PHOSPHATE CYTIDYLYLTRANSFERASE"/>
    <property type="match status" value="1"/>
</dbReference>
<dbReference type="NCBIfam" id="TIGR00125">
    <property type="entry name" value="cyt_tran_rel"/>
    <property type="match status" value="1"/>
</dbReference>
<protein>
    <recommendedName>
        <fullName evidence="10">ethanolamine-phosphate cytidylyltransferase</fullName>
        <ecNumber evidence="10">2.7.7.14</ecNumber>
    </recommendedName>
    <alternativeName>
        <fullName evidence="11">CTP:phosphoethanolamine cytidylyltransferase</fullName>
    </alternativeName>
</protein>
<dbReference type="CDD" id="cd02174">
    <property type="entry name" value="CCT"/>
    <property type="match status" value="1"/>
</dbReference>
<dbReference type="UniPathway" id="UPA00558">
    <property type="reaction ID" value="UER00742"/>
</dbReference>
<dbReference type="PANTHER" id="PTHR45780">
    <property type="entry name" value="ETHANOLAMINE-PHOSPHATE CYTIDYLYLTRANSFERASE"/>
    <property type="match status" value="1"/>
</dbReference>
<comment type="pathway">
    <text evidence="9">Phospholipid metabolism; phosphatidylethanolamine biosynthesis; phosphatidylethanolamine from ethanolamine: step 2/3.</text>
</comment>
<evidence type="ECO:0000256" key="1">
    <source>
        <dbReference type="ARBA" id="ARBA00005189"/>
    </source>
</evidence>
<dbReference type="GO" id="GO:0006646">
    <property type="term" value="P:phosphatidylethanolamine biosynthetic process"/>
    <property type="evidence" value="ECO:0007669"/>
    <property type="project" value="UniProtKB-UniPathway"/>
</dbReference>
<evidence type="ECO:0000256" key="11">
    <source>
        <dbReference type="ARBA" id="ARBA00031473"/>
    </source>
</evidence>
<name>A0A8J2T115_ZYGB2</name>
<comment type="similarity">
    <text evidence="2">Belongs to the cytidylyltransferase family.</text>
</comment>
<evidence type="ECO:0000256" key="3">
    <source>
        <dbReference type="ARBA" id="ARBA00022516"/>
    </source>
</evidence>
<evidence type="ECO:0000313" key="14">
    <source>
        <dbReference type="Proteomes" id="UP000019375"/>
    </source>
</evidence>
<dbReference type="InterPro" id="IPR014729">
    <property type="entry name" value="Rossmann-like_a/b/a_fold"/>
</dbReference>
<dbReference type="EC" id="2.7.7.14" evidence="10"/>
<evidence type="ECO:0000313" key="13">
    <source>
        <dbReference type="EMBL" id="CDF87495.1"/>
    </source>
</evidence>
<evidence type="ECO:0000256" key="9">
    <source>
        <dbReference type="ARBA" id="ARBA00024191"/>
    </source>
</evidence>
<reference evidence="14" key="1">
    <citation type="journal article" date="2013" name="Genome Announc.">
        <title>Genome sequence of the food spoilage yeast Zygosaccharomyces bailii CLIB 213(T).</title>
        <authorList>
            <person name="Galeote V."/>
            <person name="Bigey F."/>
            <person name="Devillers H."/>
            <person name="Neuveglise C."/>
            <person name="Dequin S."/>
        </authorList>
    </citation>
    <scope>NUCLEOTIDE SEQUENCE [LARGE SCALE GENOMIC DNA]</scope>
    <source>
        <strain evidence="14">CLIB 213 / ATCC 58445 / CBS 680 / CCRC 21525 / NBRC 1098 / NCYC 1416 / NRRL Y-2227</strain>
    </source>
</reference>
<evidence type="ECO:0000256" key="10">
    <source>
        <dbReference type="ARBA" id="ARBA00024221"/>
    </source>
</evidence>
<organism evidence="13 14">
    <name type="scientific">Zygosaccharomyces bailii (strain CLIB 213 / ATCC 58445 / CBS 680 / BCRC 21525 / NBRC 1098 / NCYC 1416 / NRRL Y-2227)</name>
    <dbReference type="NCBI Taxonomy" id="1333698"/>
    <lineage>
        <taxon>Eukaryota</taxon>
        <taxon>Fungi</taxon>
        <taxon>Dikarya</taxon>
        <taxon>Ascomycota</taxon>
        <taxon>Saccharomycotina</taxon>
        <taxon>Saccharomycetes</taxon>
        <taxon>Saccharomycetales</taxon>
        <taxon>Saccharomycetaceae</taxon>
        <taxon>Zygosaccharomyces</taxon>
    </lineage>
</organism>
<evidence type="ECO:0000256" key="6">
    <source>
        <dbReference type="ARBA" id="ARBA00023098"/>
    </source>
</evidence>
<dbReference type="GO" id="GO:0005737">
    <property type="term" value="C:cytoplasm"/>
    <property type="evidence" value="ECO:0007669"/>
    <property type="project" value="TreeGrafter"/>
</dbReference>
<sequence>MTAANENRVWIDGCFDFTHHGHAGAILQARRTINPDPLYHGWLVCGVHNDQAIAHHKGTQPVMNQRERYEHTRANKWCNQVVEDAPYVTQPAWLDRYCCLYVVHGDDVTLDANGENCYREVMQQGRFRVVKRTAGVSTTEIIHRMLNAHSDSGNTSTAFNAMPPLEKLEAYSSDSTGYNKHCYVFKHDLNHELVKGGYPFDSDACLFVIGDLDLFHMGHIEKLKSLASSNRKLIVSIQLHPHSIMTLNEIALSVLSCRYVDGVVLDATPQFCDSLSPQVVSLDTMKGGPSFGYLTKQTIVERILNNRQEYTERNKRKGLT</sequence>
<dbReference type="EMBL" id="HG316454">
    <property type="protein sequence ID" value="CDF87495.1"/>
    <property type="molecule type" value="Genomic_DNA"/>
</dbReference>
<dbReference type="Gene3D" id="3.40.50.620">
    <property type="entry name" value="HUPs"/>
    <property type="match status" value="2"/>
</dbReference>
<keyword evidence="4" id="KW-0808">Transferase</keyword>
<dbReference type="AlphaFoldDB" id="A0A8J2T115"/>
<evidence type="ECO:0000256" key="7">
    <source>
        <dbReference type="ARBA" id="ARBA00023209"/>
    </source>
</evidence>
<keyword evidence="5" id="KW-0548">Nucleotidyltransferase</keyword>
<evidence type="ECO:0000256" key="2">
    <source>
        <dbReference type="ARBA" id="ARBA00010101"/>
    </source>
</evidence>
<gene>
    <name evidence="13" type="ORF">BN860_07690g</name>
</gene>
<dbReference type="Pfam" id="PF01467">
    <property type="entry name" value="CTP_transf_like"/>
    <property type="match status" value="1"/>
</dbReference>
<evidence type="ECO:0000256" key="8">
    <source>
        <dbReference type="ARBA" id="ARBA00023264"/>
    </source>
</evidence>
<dbReference type="GO" id="GO:0004306">
    <property type="term" value="F:ethanolamine-phosphate cytidylyltransferase activity"/>
    <property type="evidence" value="ECO:0007669"/>
    <property type="project" value="UniProtKB-EC"/>
</dbReference>
<keyword evidence="7" id="KW-0594">Phospholipid biosynthesis</keyword>
<keyword evidence="14" id="KW-1185">Reference proteome</keyword>
<keyword evidence="8" id="KW-1208">Phospholipid metabolism</keyword>
<dbReference type="Proteomes" id="UP000019375">
    <property type="component" value="Unassembled WGS sequence"/>
</dbReference>
<evidence type="ECO:0000259" key="12">
    <source>
        <dbReference type="Pfam" id="PF01467"/>
    </source>
</evidence>
<keyword evidence="3" id="KW-0444">Lipid biosynthesis</keyword>